<evidence type="ECO:0000313" key="2">
    <source>
        <dbReference type="Proteomes" id="UP000053989"/>
    </source>
</evidence>
<keyword evidence="2" id="KW-1185">Reference proteome</keyword>
<dbReference type="STRING" id="1036808.A0A0C2ZFI0"/>
<dbReference type="OrthoDB" id="2605559at2759"/>
<protein>
    <submittedName>
        <fullName evidence="1">Uncharacterized protein</fullName>
    </submittedName>
</protein>
<name>A0A0C2ZFI0_9AGAM</name>
<proteinExistence type="predicted"/>
<reference evidence="2" key="2">
    <citation type="submission" date="2015-01" db="EMBL/GenBank/DDBJ databases">
        <title>Evolutionary Origins and Diversification of the Mycorrhizal Mutualists.</title>
        <authorList>
            <consortium name="DOE Joint Genome Institute"/>
            <consortium name="Mycorrhizal Genomics Consortium"/>
            <person name="Kohler A."/>
            <person name="Kuo A."/>
            <person name="Nagy L.G."/>
            <person name="Floudas D."/>
            <person name="Copeland A."/>
            <person name="Barry K.W."/>
            <person name="Cichocki N."/>
            <person name="Veneault-Fourrey C."/>
            <person name="LaButti K."/>
            <person name="Lindquist E.A."/>
            <person name="Lipzen A."/>
            <person name="Lundell T."/>
            <person name="Morin E."/>
            <person name="Murat C."/>
            <person name="Riley R."/>
            <person name="Ohm R."/>
            <person name="Sun H."/>
            <person name="Tunlid A."/>
            <person name="Henrissat B."/>
            <person name="Grigoriev I.V."/>
            <person name="Hibbett D.S."/>
            <person name="Martin F."/>
        </authorList>
    </citation>
    <scope>NUCLEOTIDE SEQUENCE [LARGE SCALE GENOMIC DNA]</scope>
    <source>
        <strain evidence="2">Foug A</strain>
    </source>
</reference>
<dbReference type="AlphaFoldDB" id="A0A0C2ZFI0"/>
<gene>
    <name evidence="1" type="ORF">SCLCIDRAFT_940349</name>
</gene>
<reference evidence="1 2" key="1">
    <citation type="submission" date="2014-04" db="EMBL/GenBank/DDBJ databases">
        <authorList>
            <consortium name="DOE Joint Genome Institute"/>
            <person name="Kuo A."/>
            <person name="Kohler A."/>
            <person name="Nagy L.G."/>
            <person name="Floudas D."/>
            <person name="Copeland A."/>
            <person name="Barry K.W."/>
            <person name="Cichocki N."/>
            <person name="Veneault-Fourrey C."/>
            <person name="LaButti K."/>
            <person name="Lindquist E.A."/>
            <person name="Lipzen A."/>
            <person name="Lundell T."/>
            <person name="Morin E."/>
            <person name="Murat C."/>
            <person name="Sun H."/>
            <person name="Tunlid A."/>
            <person name="Henrissat B."/>
            <person name="Grigoriev I.V."/>
            <person name="Hibbett D.S."/>
            <person name="Martin F."/>
            <person name="Nordberg H.P."/>
            <person name="Cantor M.N."/>
            <person name="Hua S.X."/>
        </authorList>
    </citation>
    <scope>NUCLEOTIDE SEQUENCE [LARGE SCALE GENOMIC DNA]</scope>
    <source>
        <strain evidence="1 2">Foug A</strain>
    </source>
</reference>
<dbReference type="HOGENOM" id="CLU_2135035_0_0_1"/>
<sequence length="113" mass="13315">MSTITTLKPCGVAIPPFLHPLPPQTAVFNVHGLMRMEWWLWRLLHPRPFTWSSVPLRRKQSGGCGECSTRLYPHLFAWRRMCKHQRLTLEGPEDGWDRGIPRINTLFQKDRHM</sequence>
<dbReference type="Proteomes" id="UP000053989">
    <property type="component" value="Unassembled WGS sequence"/>
</dbReference>
<dbReference type="EMBL" id="KN822061">
    <property type="protein sequence ID" value="KIM60458.1"/>
    <property type="molecule type" value="Genomic_DNA"/>
</dbReference>
<evidence type="ECO:0000313" key="1">
    <source>
        <dbReference type="EMBL" id="KIM60458.1"/>
    </source>
</evidence>
<dbReference type="InParanoid" id="A0A0C2ZFI0"/>
<accession>A0A0C2ZFI0</accession>
<organism evidence="1 2">
    <name type="scientific">Scleroderma citrinum Foug A</name>
    <dbReference type="NCBI Taxonomy" id="1036808"/>
    <lineage>
        <taxon>Eukaryota</taxon>
        <taxon>Fungi</taxon>
        <taxon>Dikarya</taxon>
        <taxon>Basidiomycota</taxon>
        <taxon>Agaricomycotina</taxon>
        <taxon>Agaricomycetes</taxon>
        <taxon>Agaricomycetidae</taxon>
        <taxon>Boletales</taxon>
        <taxon>Sclerodermatineae</taxon>
        <taxon>Sclerodermataceae</taxon>
        <taxon>Scleroderma</taxon>
    </lineage>
</organism>